<dbReference type="InterPro" id="IPR027417">
    <property type="entry name" value="P-loop_NTPase"/>
</dbReference>
<feature type="coiled-coil region" evidence="1">
    <location>
        <begin position="524"/>
        <end position="558"/>
    </location>
</feature>
<dbReference type="Gene3D" id="1.10.287.1490">
    <property type="match status" value="2"/>
</dbReference>
<dbReference type="SUPFAM" id="SSF75712">
    <property type="entry name" value="Rad50 coiled-coil Zn hook"/>
    <property type="match status" value="1"/>
</dbReference>
<evidence type="ECO:0000313" key="2">
    <source>
        <dbReference type="EMBL" id="DAE13499.1"/>
    </source>
</evidence>
<dbReference type="PANTHER" id="PTHR32114">
    <property type="entry name" value="ABC TRANSPORTER ABCH.3"/>
    <property type="match status" value="1"/>
</dbReference>
<feature type="coiled-coil region" evidence="1">
    <location>
        <begin position="321"/>
        <end position="348"/>
    </location>
</feature>
<reference evidence="2" key="1">
    <citation type="journal article" date="2021" name="Proc. Natl. Acad. Sci. U.S.A.">
        <title>A Catalog of Tens of Thousands of Viruses from Human Metagenomes Reveals Hidden Associations with Chronic Diseases.</title>
        <authorList>
            <person name="Tisza M.J."/>
            <person name="Buck C.B."/>
        </authorList>
    </citation>
    <scope>NUCLEOTIDE SEQUENCE</scope>
    <source>
        <strain evidence="2">CtVif31</strain>
    </source>
</reference>
<protein>
    <submittedName>
        <fullName evidence="2">Chromosome partition protein</fullName>
    </submittedName>
</protein>
<sequence length="675" mass="76926">MKVEVKKISLENYKKFPSKSVDLFPRTEISGRNREGKSTLQDAYLDVLTGKMANGKEPTSIRRKENGVEVPKVDVVRELTLAIDGKEKVIRKITKQKWRKPRGQSEEVFDGNETSYEIDGFPAKSKDYTEFIQSIAEPSTLLMCSNPKPFLDTLQKSTAESRKVLEKMSGFDIAQFMEENQQYAHVEEITKGHSVEDTLKKLRKELNAQKKKVDAKNTEIAYETNRSVEAEDTSSLESKKQELNAELSKLEEQERILEDSAKGYDSLSYEIRGLKSSRDGLVSKANEWLRARQKFISDTVSELRLKKSEKESSIRIIGMELDNHIREAQQAKADLDRARQDYPRIKEMEWDDSGLKAIEAETFNDSDTICPTCGQELPEEQVAELRASFEEKKKARIEAQLKVKESFESEKQEKLKYVCDLGNTSAAKLKKTNEEINKLQSKISVAQDEVAELTKQIEEEQSKFTELPESVDMTNDEEYLAVTARIAELEEKLKSFDDVPGKKQELRMQISNVMKQISNVDADIKIAQAAVTEKEKRVAELNEELKSLGQVQADIEKNIDTVLNFSIQKNKTLAEKINPHFKHFQFSFLDYTIEGNPVETCKMICNGVNYFDGLNYSDKILCDIDLLRGLQALNGLNLPIFVDNSESINTTRLPNTEQQMIVLRVTDGDLTAKEL</sequence>
<dbReference type="EMBL" id="BK015567">
    <property type="protein sequence ID" value="DAE13499.1"/>
    <property type="molecule type" value="Genomic_DNA"/>
</dbReference>
<keyword evidence="1" id="KW-0175">Coiled coil</keyword>
<evidence type="ECO:0000256" key="1">
    <source>
        <dbReference type="SAM" id="Coils"/>
    </source>
</evidence>
<accession>A0A8S5Q432</accession>
<feature type="coiled-coil region" evidence="1">
    <location>
        <begin position="192"/>
        <end position="260"/>
    </location>
</feature>
<dbReference type="Gene3D" id="3.40.50.300">
    <property type="entry name" value="P-loop containing nucleotide triphosphate hydrolases"/>
    <property type="match status" value="1"/>
</dbReference>
<name>A0A8S5Q432_9CAUD</name>
<dbReference type="PANTHER" id="PTHR32114:SF2">
    <property type="entry name" value="ABC TRANSPORTER ABCH.3"/>
    <property type="match status" value="1"/>
</dbReference>
<organism evidence="2">
    <name type="scientific">Siphoviridae sp. ctVif31</name>
    <dbReference type="NCBI Taxonomy" id="2825532"/>
    <lineage>
        <taxon>Viruses</taxon>
        <taxon>Duplodnaviria</taxon>
        <taxon>Heunggongvirae</taxon>
        <taxon>Uroviricota</taxon>
        <taxon>Caudoviricetes</taxon>
    </lineage>
</organism>
<feature type="coiled-coil region" evidence="1">
    <location>
        <begin position="429"/>
        <end position="463"/>
    </location>
</feature>
<proteinExistence type="predicted"/>
<dbReference type="SUPFAM" id="SSF52540">
    <property type="entry name" value="P-loop containing nucleoside triphosphate hydrolases"/>
    <property type="match status" value="1"/>
</dbReference>